<feature type="region of interest" description="Disordered" evidence="1">
    <location>
        <begin position="191"/>
        <end position="224"/>
    </location>
</feature>
<accession>A0A815FG38</accession>
<dbReference type="Proteomes" id="UP000663889">
    <property type="component" value="Unassembled WGS sequence"/>
</dbReference>
<evidence type="ECO:0000256" key="1">
    <source>
        <dbReference type="SAM" id="MobiDB-lite"/>
    </source>
</evidence>
<comment type="caution">
    <text evidence="3">The sequence shown here is derived from an EMBL/GenBank/DDBJ whole genome shotgun (WGS) entry which is preliminary data.</text>
</comment>
<feature type="transmembrane region" description="Helical" evidence="2">
    <location>
        <begin position="30"/>
        <end position="52"/>
    </location>
</feature>
<protein>
    <submittedName>
        <fullName evidence="3">Uncharacterized protein</fullName>
    </submittedName>
</protein>
<reference evidence="3" key="1">
    <citation type="submission" date="2021-02" db="EMBL/GenBank/DDBJ databases">
        <authorList>
            <person name="Nowell W R."/>
        </authorList>
    </citation>
    <scope>NUCLEOTIDE SEQUENCE</scope>
</reference>
<sequence length="606" mass="67265">MHEQISNDFNKIQKCILYSIKKKIDRHNSVILFVKSYLTMIIKLILIFSHIITISSESISSQTWPNIIQDLSSKINNYKSHDKTMENHPLNEGFMLLSNNHKQSSSTISSSTSLIVINQISTSDKISSITCKTKTIVENLNHTISSIIDYTVDHLGKRVSNESIYDNDEIDSFLKVDDDILSKQIVNSGSTVDGSGYTTEETTEQTSESTTKSSEPITSPSVTTGIITSTTTSTTTTTIPFEPPTLPNNTMFIMKINCTNANNTLFDILTRINATLSHYTYSVSPNYNELECNDSTADVTLNFNIPDNITISNDLYELLDNIALSIPVPLVALNPCGNNETVPVINVTSCFLINLCHLCGIPPRGVCLPENGLSKCECFVNENDTSRPYIGDRCLPPPDLITTTTTTPPSSPSRWTPIIIGIVTGLASLFLATTCCLWALAAWRRRRHHKDDLRMFRLWHLPRAKVPTSATQNNVQNPLYNNTTPTDASSSNPSESDDNQSNITDSTFFKELDQKMGENLRATIARPNTNALLSSLPPDTISTISSNDPIDELDAIIDNDDLNLTFHDSLDDLYEDNEILEAVNPNVKLPRPNIDSKPSGFFSFFN</sequence>
<keyword evidence="2" id="KW-0472">Membrane</keyword>
<evidence type="ECO:0000256" key="2">
    <source>
        <dbReference type="SAM" id="Phobius"/>
    </source>
</evidence>
<organism evidence="3 4">
    <name type="scientific">Rotaria sordida</name>
    <dbReference type="NCBI Taxonomy" id="392033"/>
    <lineage>
        <taxon>Eukaryota</taxon>
        <taxon>Metazoa</taxon>
        <taxon>Spiralia</taxon>
        <taxon>Gnathifera</taxon>
        <taxon>Rotifera</taxon>
        <taxon>Eurotatoria</taxon>
        <taxon>Bdelloidea</taxon>
        <taxon>Philodinida</taxon>
        <taxon>Philodinidae</taxon>
        <taxon>Rotaria</taxon>
    </lineage>
</organism>
<evidence type="ECO:0000313" key="4">
    <source>
        <dbReference type="Proteomes" id="UP000663889"/>
    </source>
</evidence>
<feature type="compositionally biased region" description="Low complexity" evidence="1">
    <location>
        <begin position="198"/>
        <end position="224"/>
    </location>
</feature>
<name>A0A815FG38_9BILA</name>
<feature type="region of interest" description="Disordered" evidence="1">
    <location>
        <begin position="469"/>
        <end position="503"/>
    </location>
</feature>
<evidence type="ECO:0000313" key="3">
    <source>
        <dbReference type="EMBL" id="CAF1324950.1"/>
    </source>
</evidence>
<dbReference type="EMBL" id="CAJNOU010002481">
    <property type="protein sequence ID" value="CAF1324950.1"/>
    <property type="molecule type" value="Genomic_DNA"/>
</dbReference>
<proteinExistence type="predicted"/>
<keyword evidence="2" id="KW-1133">Transmembrane helix</keyword>
<dbReference type="AlphaFoldDB" id="A0A815FG38"/>
<keyword evidence="2" id="KW-0812">Transmembrane</keyword>
<feature type="transmembrane region" description="Helical" evidence="2">
    <location>
        <begin position="415"/>
        <end position="440"/>
    </location>
</feature>
<gene>
    <name evidence="3" type="ORF">SEV965_LOCUS27511</name>
</gene>